<evidence type="ECO:0000256" key="5">
    <source>
        <dbReference type="ARBA" id="ARBA00023136"/>
    </source>
</evidence>
<dbReference type="CDD" id="cd00637">
    <property type="entry name" value="7tm_classA_rhodopsin-like"/>
    <property type="match status" value="1"/>
</dbReference>
<dbReference type="Pfam" id="PF00001">
    <property type="entry name" value="7tm_1"/>
    <property type="match status" value="1"/>
</dbReference>
<keyword evidence="12" id="KW-1185">Reference proteome</keyword>
<feature type="transmembrane region" description="Helical" evidence="10">
    <location>
        <begin position="361"/>
        <end position="383"/>
    </location>
</feature>
<keyword evidence="7 8" id="KW-0807">Transducer</keyword>
<evidence type="ECO:0000256" key="3">
    <source>
        <dbReference type="ARBA" id="ARBA00022989"/>
    </source>
</evidence>
<evidence type="ECO:0000256" key="6">
    <source>
        <dbReference type="ARBA" id="ARBA00023170"/>
    </source>
</evidence>
<evidence type="ECO:0000256" key="10">
    <source>
        <dbReference type="SAM" id="Phobius"/>
    </source>
</evidence>
<comment type="similarity">
    <text evidence="8">Belongs to the G-protein coupled receptor 1 family.</text>
</comment>
<feature type="transmembrane region" description="Helical" evidence="10">
    <location>
        <begin position="175"/>
        <end position="198"/>
    </location>
</feature>
<dbReference type="PRINTS" id="PR00237">
    <property type="entry name" value="GPCRRHODOPSN"/>
</dbReference>
<evidence type="ECO:0000256" key="8">
    <source>
        <dbReference type="RuleBase" id="RU000688"/>
    </source>
</evidence>
<proteinExistence type="inferred from homology"/>
<dbReference type="InterPro" id="IPR017452">
    <property type="entry name" value="GPCR_Rhodpsn_7TM"/>
</dbReference>
<dbReference type="Proteomes" id="UP000694888">
    <property type="component" value="Unplaced"/>
</dbReference>
<dbReference type="SUPFAM" id="SSF81321">
    <property type="entry name" value="Family A G protein-coupled receptor-like"/>
    <property type="match status" value="1"/>
</dbReference>
<feature type="transmembrane region" description="Helical" evidence="10">
    <location>
        <begin position="323"/>
        <end position="341"/>
    </location>
</feature>
<dbReference type="PROSITE" id="PS50262">
    <property type="entry name" value="G_PROTEIN_RECEP_F1_2"/>
    <property type="match status" value="1"/>
</dbReference>
<feature type="region of interest" description="Disordered" evidence="9">
    <location>
        <begin position="416"/>
        <end position="436"/>
    </location>
</feature>
<dbReference type="PANTHER" id="PTHR24243">
    <property type="entry name" value="G-PROTEIN COUPLED RECEPTOR"/>
    <property type="match status" value="1"/>
</dbReference>
<accession>A0ABM0JE50</accession>
<keyword evidence="3 10" id="KW-1133">Transmembrane helix</keyword>
<sequence>MADMTTALPLVPNITMSLLETLFLNTTPGSRTSPVSYEYNTVSGQQPDLNVFLPQDALDYDGMDSSTTLFSDNFSSPAPNATLGKAMSFASTVAFPLIFSIIVLVGIAGNCLVIVVILRDSKMRKSKTNLLIINLAVADVTIMTFGIPEIAMFVMNRGWLLGLTACKLNRFTLVFALYSSVISLVILCCERFIGIVFPFKVRELCTRKKIVGIIMVTWPVSALCALPVLLYNVTVQTGPNMEHCKILLPGSNKRRSFLLYKYLEAAFFYFLPMLIQVVLYSITCKRLFSSNKQLSTKLQSSRYKTNGRNKDDDSDTKKARIGVVKMLIASVSLYFISYSPLQIHLIYSTFARSSILQSWEFFAFVMIITHVNSAANPILYGIFSQNFRRNFRRCLHSGCKCDQEGYLRARLDTGDSRHMSTRSSSTSKMLTDVSKL</sequence>
<evidence type="ECO:0000256" key="9">
    <source>
        <dbReference type="SAM" id="MobiDB-lite"/>
    </source>
</evidence>
<evidence type="ECO:0000256" key="7">
    <source>
        <dbReference type="ARBA" id="ARBA00023224"/>
    </source>
</evidence>
<comment type="subcellular location">
    <subcellularLocation>
        <location evidence="1">Membrane</location>
        <topology evidence="1">Multi-pass membrane protein</topology>
    </subcellularLocation>
</comment>
<name>A0ABM0JE50_APLCA</name>
<evidence type="ECO:0000313" key="12">
    <source>
        <dbReference type="Proteomes" id="UP000694888"/>
    </source>
</evidence>
<dbReference type="GeneID" id="101845301"/>
<keyword evidence="2 8" id="KW-0812">Transmembrane</keyword>
<dbReference type="PROSITE" id="PS00237">
    <property type="entry name" value="G_PROTEIN_RECEP_F1_1"/>
    <property type="match status" value="1"/>
</dbReference>
<feature type="domain" description="G-protein coupled receptors family 1 profile" evidence="11">
    <location>
        <begin position="109"/>
        <end position="380"/>
    </location>
</feature>
<keyword evidence="5 10" id="KW-0472">Membrane</keyword>
<protein>
    <submittedName>
        <fullName evidence="13">Neuropeptide receptor 15</fullName>
    </submittedName>
</protein>
<feature type="transmembrane region" description="Helical" evidence="10">
    <location>
        <begin position="262"/>
        <end position="282"/>
    </location>
</feature>
<organism evidence="12 13">
    <name type="scientific">Aplysia californica</name>
    <name type="common">California sea hare</name>
    <dbReference type="NCBI Taxonomy" id="6500"/>
    <lineage>
        <taxon>Eukaryota</taxon>
        <taxon>Metazoa</taxon>
        <taxon>Spiralia</taxon>
        <taxon>Lophotrochozoa</taxon>
        <taxon>Mollusca</taxon>
        <taxon>Gastropoda</taxon>
        <taxon>Heterobranchia</taxon>
        <taxon>Euthyneura</taxon>
        <taxon>Tectipleura</taxon>
        <taxon>Aplysiida</taxon>
        <taxon>Aplysioidea</taxon>
        <taxon>Aplysiidae</taxon>
        <taxon>Aplysia</taxon>
    </lineage>
</organism>
<evidence type="ECO:0000259" key="11">
    <source>
        <dbReference type="PROSITE" id="PS50262"/>
    </source>
</evidence>
<dbReference type="RefSeq" id="XP_005091615.1">
    <property type="nucleotide sequence ID" value="XM_005091558.3"/>
</dbReference>
<gene>
    <name evidence="13" type="primary">LOC101845301</name>
</gene>
<evidence type="ECO:0000313" key="13">
    <source>
        <dbReference type="RefSeq" id="XP_005091615.1"/>
    </source>
</evidence>
<feature type="transmembrane region" description="Helical" evidence="10">
    <location>
        <begin position="130"/>
        <end position="155"/>
    </location>
</feature>
<evidence type="ECO:0000256" key="2">
    <source>
        <dbReference type="ARBA" id="ARBA00022692"/>
    </source>
</evidence>
<feature type="transmembrane region" description="Helical" evidence="10">
    <location>
        <begin position="93"/>
        <end position="118"/>
    </location>
</feature>
<feature type="transmembrane region" description="Helical" evidence="10">
    <location>
        <begin position="210"/>
        <end position="231"/>
    </location>
</feature>
<dbReference type="SMART" id="SM01381">
    <property type="entry name" value="7TM_GPCR_Srsx"/>
    <property type="match status" value="1"/>
</dbReference>
<reference evidence="13" key="1">
    <citation type="submission" date="2025-08" db="UniProtKB">
        <authorList>
            <consortium name="RefSeq"/>
        </authorList>
    </citation>
    <scope>IDENTIFICATION</scope>
</reference>
<keyword evidence="4 8" id="KW-0297">G-protein coupled receptor</keyword>
<dbReference type="Gene3D" id="1.20.1070.10">
    <property type="entry name" value="Rhodopsin 7-helix transmembrane proteins"/>
    <property type="match status" value="1"/>
</dbReference>
<dbReference type="InterPro" id="IPR000276">
    <property type="entry name" value="GPCR_Rhodpsn"/>
</dbReference>
<dbReference type="PANTHER" id="PTHR24243:SF224">
    <property type="entry name" value="G-PROTEIN COUPLED RECEPTOR 19-RELATED"/>
    <property type="match status" value="1"/>
</dbReference>
<evidence type="ECO:0000256" key="4">
    <source>
        <dbReference type="ARBA" id="ARBA00023040"/>
    </source>
</evidence>
<evidence type="ECO:0000256" key="1">
    <source>
        <dbReference type="ARBA" id="ARBA00004141"/>
    </source>
</evidence>
<keyword evidence="6 8" id="KW-0675">Receptor</keyword>